<dbReference type="Proteomes" id="UP000541444">
    <property type="component" value="Unassembled WGS sequence"/>
</dbReference>
<dbReference type="InterPro" id="IPR017451">
    <property type="entry name" value="F-box-assoc_interact_dom"/>
</dbReference>
<comment type="caution">
    <text evidence="2">The sequence shown here is derived from an EMBL/GenBank/DDBJ whole genome shotgun (WGS) entry which is preliminary data.</text>
</comment>
<reference evidence="2 3" key="1">
    <citation type="journal article" date="2020" name="IScience">
        <title>Genome Sequencing of the Endangered Kingdonia uniflora (Circaeasteraceae, Ranunculales) Reveals Potential Mechanisms of Evolutionary Specialization.</title>
        <authorList>
            <person name="Sun Y."/>
            <person name="Deng T."/>
            <person name="Zhang A."/>
            <person name="Moore M.J."/>
            <person name="Landis J.B."/>
            <person name="Lin N."/>
            <person name="Zhang H."/>
            <person name="Zhang X."/>
            <person name="Huang J."/>
            <person name="Zhang X."/>
            <person name="Sun H."/>
            <person name="Wang H."/>
        </authorList>
    </citation>
    <scope>NUCLEOTIDE SEQUENCE [LARGE SCALE GENOMIC DNA]</scope>
    <source>
        <strain evidence="2">TB1705</strain>
        <tissue evidence="2">Leaf</tissue>
    </source>
</reference>
<name>A0A7J7MGX6_9MAGN</name>
<evidence type="ECO:0000259" key="1">
    <source>
        <dbReference type="SMART" id="SM00256"/>
    </source>
</evidence>
<dbReference type="NCBIfam" id="TIGR01640">
    <property type="entry name" value="F_box_assoc_1"/>
    <property type="match status" value="1"/>
</dbReference>
<dbReference type="Pfam" id="PF07734">
    <property type="entry name" value="FBA_1"/>
    <property type="match status" value="1"/>
</dbReference>
<dbReference type="InterPro" id="IPR006527">
    <property type="entry name" value="F-box-assoc_dom_typ1"/>
</dbReference>
<evidence type="ECO:0000313" key="2">
    <source>
        <dbReference type="EMBL" id="KAF6154050.1"/>
    </source>
</evidence>
<sequence length="392" mass="44823">MGYAYRRGREEMGFHLPQEIITDILSRLPAKSVGRCKCVSKVWLNFVSDPLFLKLHLKRSKGNSEHKIVIATFNGFFLTIGSADRVLEGTPEGNQTIVLRHPLLETQVNIIFILGSHDGLLLVRQVNIISVWNPTTGEYISVPCENVHSGSCDMRFPIYGFGYDESTDDYKVVSLATINKSYSEVCIYSLRNNSWRTIRENVPFFSFDGLKMPRFYGILINGALHWRLRSFSRSTDFESIFSFNLRNEMFQEIPLPKINQGWFEIGDLGGCLCVSWHHGTGVDVWARENTWTKLFSTRDLTIKVPHFRMKLLHGRKNGKILLEIDSSLLYMVDTRHKTVETHEISNPSVFLPPLRISGMRPRYPLFASFETETYVPSLVSVNAGYGSGQKHE</sequence>
<dbReference type="OrthoDB" id="591557at2759"/>
<proteinExistence type="predicted"/>
<dbReference type="SUPFAM" id="SSF81383">
    <property type="entry name" value="F-box domain"/>
    <property type="match status" value="1"/>
</dbReference>
<dbReference type="PANTHER" id="PTHR31672">
    <property type="entry name" value="BNACNNG10540D PROTEIN"/>
    <property type="match status" value="1"/>
</dbReference>
<accession>A0A7J7MGX6</accession>
<dbReference type="InterPro" id="IPR001810">
    <property type="entry name" value="F-box_dom"/>
</dbReference>
<dbReference type="InterPro" id="IPR050796">
    <property type="entry name" value="SCF_F-box_component"/>
</dbReference>
<feature type="domain" description="F-box" evidence="1">
    <location>
        <begin position="16"/>
        <end position="56"/>
    </location>
</feature>
<dbReference type="AlphaFoldDB" id="A0A7J7MGX6"/>
<dbReference type="Pfam" id="PF12937">
    <property type="entry name" value="F-box-like"/>
    <property type="match status" value="1"/>
</dbReference>
<dbReference type="PANTHER" id="PTHR31672:SF13">
    <property type="entry name" value="F-BOX PROTEIN CPR30-LIKE"/>
    <property type="match status" value="1"/>
</dbReference>
<keyword evidence="3" id="KW-1185">Reference proteome</keyword>
<dbReference type="CDD" id="cd22157">
    <property type="entry name" value="F-box_AtFBW1-like"/>
    <property type="match status" value="1"/>
</dbReference>
<gene>
    <name evidence="2" type="ORF">GIB67_018972</name>
</gene>
<dbReference type="Gene3D" id="1.20.1280.50">
    <property type="match status" value="1"/>
</dbReference>
<organism evidence="2 3">
    <name type="scientific">Kingdonia uniflora</name>
    <dbReference type="NCBI Taxonomy" id="39325"/>
    <lineage>
        <taxon>Eukaryota</taxon>
        <taxon>Viridiplantae</taxon>
        <taxon>Streptophyta</taxon>
        <taxon>Embryophyta</taxon>
        <taxon>Tracheophyta</taxon>
        <taxon>Spermatophyta</taxon>
        <taxon>Magnoliopsida</taxon>
        <taxon>Ranunculales</taxon>
        <taxon>Circaeasteraceae</taxon>
        <taxon>Kingdonia</taxon>
    </lineage>
</organism>
<dbReference type="InterPro" id="IPR036047">
    <property type="entry name" value="F-box-like_dom_sf"/>
</dbReference>
<dbReference type="SMART" id="SM00256">
    <property type="entry name" value="FBOX"/>
    <property type="match status" value="1"/>
</dbReference>
<evidence type="ECO:0000313" key="3">
    <source>
        <dbReference type="Proteomes" id="UP000541444"/>
    </source>
</evidence>
<dbReference type="EMBL" id="JACGCM010001530">
    <property type="protein sequence ID" value="KAF6154050.1"/>
    <property type="molecule type" value="Genomic_DNA"/>
</dbReference>
<protein>
    <recommendedName>
        <fullName evidence="1">F-box domain-containing protein</fullName>
    </recommendedName>
</protein>